<comment type="caution">
    <text evidence="2">The sequence shown here is derived from an EMBL/GenBank/DDBJ whole genome shotgun (WGS) entry which is preliminary data.</text>
</comment>
<gene>
    <name evidence="2" type="ORF">FNX48_005135</name>
</gene>
<reference evidence="2" key="1">
    <citation type="submission" date="2019-10" db="EMBL/GenBank/DDBJ databases">
        <title>Streptomyces sp. nov., a novel actinobacterium isolated from alkaline environment.</title>
        <authorList>
            <person name="Golinska P."/>
        </authorList>
    </citation>
    <scope>NUCLEOTIDE SEQUENCE</scope>
    <source>
        <strain evidence="2">IF17</strain>
    </source>
</reference>
<sequence>MVVEAGEFGGPGGDHYQTTGLADRDRDGVGVLTDRTDGVEGGRARLAKLGDSLVDGIGYGFRGDQVEGFFPVHAAAFGDGGDQVGDDALDGNRFDLCGEDLEGHGVP</sequence>
<protein>
    <submittedName>
        <fullName evidence="2">Uncharacterized protein</fullName>
    </submittedName>
</protein>
<name>A0A646I6E6_9ACTN</name>
<proteinExistence type="predicted"/>
<dbReference type="Proteomes" id="UP000315516">
    <property type="component" value="Unassembled WGS sequence"/>
</dbReference>
<dbReference type="EMBL" id="VJYJ02000076">
    <property type="protein sequence ID" value="MQS06583.1"/>
    <property type="molecule type" value="Genomic_DNA"/>
</dbReference>
<evidence type="ECO:0000256" key="1">
    <source>
        <dbReference type="SAM" id="MobiDB-lite"/>
    </source>
</evidence>
<accession>A0A646I6E6</accession>
<feature type="compositionally biased region" description="Basic and acidic residues" evidence="1">
    <location>
        <begin position="22"/>
        <end position="35"/>
    </location>
</feature>
<organism evidence="2">
    <name type="scientific">Streptomyces alkaliphilus</name>
    <dbReference type="NCBI Taxonomy" id="1472722"/>
    <lineage>
        <taxon>Bacteria</taxon>
        <taxon>Bacillati</taxon>
        <taxon>Actinomycetota</taxon>
        <taxon>Actinomycetes</taxon>
        <taxon>Kitasatosporales</taxon>
        <taxon>Streptomycetaceae</taxon>
        <taxon>Streptomyces</taxon>
    </lineage>
</organism>
<feature type="region of interest" description="Disordered" evidence="1">
    <location>
        <begin position="1"/>
        <end position="35"/>
    </location>
</feature>
<dbReference type="AlphaFoldDB" id="A0A646I6E6"/>
<evidence type="ECO:0000313" key="2">
    <source>
        <dbReference type="EMBL" id="MQS06583.1"/>
    </source>
</evidence>
<dbReference type="RefSeq" id="WP_153426680.1">
    <property type="nucleotide sequence ID" value="NZ_VJYJ02000076.1"/>
</dbReference>